<evidence type="ECO:0000256" key="1">
    <source>
        <dbReference type="SAM" id="MobiDB-lite"/>
    </source>
</evidence>
<reference evidence="3" key="1">
    <citation type="submission" date="2013-06" db="EMBL/GenBank/DDBJ databases">
        <authorList>
            <person name="Zhao Q."/>
        </authorList>
    </citation>
    <scope>NUCLEOTIDE SEQUENCE</scope>
    <source>
        <strain evidence="3">cv. W1943</strain>
    </source>
</reference>
<dbReference type="Proteomes" id="UP000008022">
    <property type="component" value="Unassembled WGS sequence"/>
</dbReference>
<evidence type="ECO:0000313" key="2">
    <source>
        <dbReference type="EnsemblPlants" id="ORUFI02G21090.1"/>
    </source>
</evidence>
<dbReference type="AlphaFoldDB" id="A0A0E0NG78"/>
<feature type="compositionally biased region" description="Polar residues" evidence="1">
    <location>
        <begin position="124"/>
        <end position="138"/>
    </location>
</feature>
<evidence type="ECO:0000313" key="3">
    <source>
        <dbReference type="Proteomes" id="UP000008022"/>
    </source>
</evidence>
<sequence length="347" mass="35126">MVPVPHDGPLPHWAALDGPTRFDPMHLEAGLLPSLPGGLGPSWPLGGGSLPCRQWGRLACPRLPTEAVVAVEVVTASPPSSPSLPEAVAAVAFFDELDALAAGEEVPAVFWPPRSPPKLPSLASIPTANTERSSSAAQRPSMVDGPVMGEGAPTSPSPTSVSASAAGDEAPAMAAAIGHESGPTVGEGAAWLAAVAVPPSPVADGAEILFDMPVGGEEILFDMPILALDLDGQPMACSLPPSVVQNAALRAILASCCKPLCPAPHTPPAPMAPTVAAVGVLVSDSEGSRLQPPAVQPERKQQGRMQPGEAGLARGQRPGKVRRAPANTPQAATAHGSAWTAANQETP</sequence>
<reference evidence="2" key="2">
    <citation type="submission" date="2015-06" db="UniProtKB">
        <authorList>
            <consortium name="EnsemblPlants"/>
        </authorList>
    </citation>
    <scope>IDENTIFICATION</scope>
</reference>
<proteinExistence type="predicted"/>
<feature type="compositionally biased region" description="Low complexity" evidence="1">
    <location>
        <begin position="331"/>
        <end position="347"/>
    </location>
</feature>
<feature type="region of interest" description="Disordered" evidence="1">
    <location>
        <begin position="286"/>
        <end position="347"/>
    </location>
</feature>
<feature type="compositionally biased region" description="Low complexity" evidence="1">
    <location>
        <begin position="152"/>
        <end position="166"/>
    </location>
</feature>
<accession>A0A0E0NG78</accession>
<keyword evidence="3" id="KW-1185">Reference proteome</keyword>
<dbReference type="HOGENOM" id="CLU_974485_0_0_1"/>
<organism evidence="2 3">
    <name type="scientific">Oryza rufipogon</name>
    <name type="common">Brownbeard rice</name>
    <name type="synonym">Asian wild rice</name>
    <dbReference type="NCBI Taxonomy" id="4529"/>
    <lineage>
        <taxon>Eukaryota</taxon>
        <taxon>Viridiplantae</taxon>
        <taxon>Streptophyta</taxon>
        <taxon>Embryophyta</taxon>
        <taxon>Tracheophyta</taxon>
        <taxon>Spermatophyta</taxon>
        <taxon>Magnoliopsida</taxon>
        <taxon>Liliopsida</taxon>
        <taxon>Poales</taxon>
        <taxon>Poaceae</taxon>
        <taxon>BOP clade</taxon>
        <taxon>Oryzoideae</taxon>
        <taxon>Oryzeae</taxon>
        <taxon>Oryzinae</taxon>
        <taxon>Oryza</taxon>
    </lineage>
</organism>
<protein>
    <submittedName>
        <fullName evidence="2">Uncharacterized protein</fullName>
    </submittedName>
</protein>
<dbReference type="OMA" id="QGRMQPG"/>
<dbReference type="Gramene" id="ORUFI02G21090.1">
    <property type="protein sequence ID" value="ORUFI02G21090.1"/>
    <property type="gene ID" value="ORUFI02G21090"/>
</dbReference>
<name>A0A0E0NG78_ORYRU</name>
<dbReference type="EnsemblPlants" id="ORUFI02G21090.1">
    <property type="protein sequence ID" value="ORUFI02G21090.1"/>
    <property type="gene ID" value="ORUFI02G21090"/>
</dbReference>
<feature type="region of interest" description="Disordered" evidence="1">
    <location>
        <begin position="121"/>
        <end position="166"/>
    </location>
</feature>